<dbReference type="SMART" id="SM00066">
    <property type="entry name" value="GAL4"/>
    <property type="match status" value="1"/>
</dbReference>
<protein>
    <recommendedName>
        <fullName evidence="5">Zn(2)-C6 fungal-type domain-containing protein</fullName>
    </recommendedName>
</protein>
<gene>
    <name evidence="6" type="ORF">LY89DRAFT_719842</name>
</gene>
<evidence type="ECO:0000313" key="7">
    <source>
        <dbReference type="Proteomes" id="UP000070700"/>
    </source>
</evidence>
<feature type="compositionally biased region" description="Acidic residues" evidence="4">
    <location>
        <begin position="129"/>
        <end position="138"/>
    </location>
</feature>
<dbReference type="GO" id="GO:0003677">
    <property type="term" value="F:DNA binding"/>
    <property type="evidence" value="ECO:0007669"/>
    <property type="project" value="InterPro"/>
</dbReference>
<dbReference type="InterPro" id="IPR050613">
    <property type="entry name" value="Sec_Metabolite_Reg"/>
</dbReference>
<sequence length="832" mass="92631">MSSQTRRDRPSRTCQPCKRRKVRCDRTRPTCAECSKVRITCSYDDDESRPRARNFEFIDETSKTTAEASGFRSLGQEETNGTPIIGQLSQQPGGRMRYVEPSFWAYNKDETDPLDVLLAAMNRYDIQDIPEDKEDDLEPSQSSRASTVSGIATPSRRTAPYRLTGDFASPSPAWTPASLSTSRLQRQATNPLTLLPPKAICDRLFDFYLEGYHYIFPMIHSPSFKTEYASIWDPQPNPQKSMHFVCLLLAILFAGAAACPNREVLEDLIPADETNESLATSIREKGLKALQQANFPKTPTLETLTAYIILQVTWMKEEEPLTTCAFVGLAYRVAQMLGLHHDPSRFSSLSRVVCETRRRVWWVIVHVDVAVGLAAGLPPLIDLSTCDVWPVSELSEELFDIPPGNLGSNLEVSVTSVCFAGRIRDILVTRHVLSKIYGHHALSRQDIMAMRAKCRALTADLASKINMIPKSPLLRVDGIPVSYEMASEKSSRNIEAYTRLFFSAMIDKTWFLACHPVLKEAIHGLWKEMYPQALEHCRYFLYKIAQLSCFEEFQHFQWNWPGAHQPLHALITLLHSLLRLPRSDLAPTFRHALDTVFALCGPSFNGGIVASTCTIPPQTRQRPLTEGGIECWTLLWRMRARAWMMIGLDPDIIPTREQALESLYELYARQGWDEGRTMVGDEAEMDRQRTRSSSSQAQTSASMSGDLGLPPQPPQGQQLFAVAPDANPFLSISHHAQDGNLGTGVGGAEVLSDPNIPAPNVDLMFWDQMLQEDFFGHGHPQVDGRVYGMGDGNFGGGGAGNESADFGGSGSGWRGSRMEGDIDFQGGAGGMR</sequence>
<evidence type="ECO:0000256" key="4">
    <source>
        <dbReference type="SAM" id="MobiDB-lite"/>
    </source>
</evidence>
<dbReference type="KEGG" id="psco:LY89DRAFT_719842"/>
<dbReference type="InterPro" id="IPR007219">
    <property type="entry name" value="XnlR_reg_dom"/>
</dbReference>
<keyword evidence="7" id="KW-1185">Reference proteome</keyword>
<dbReference type="GO" id="GO:0006351">
    <property type="term" value="P:DNA-templated transcription"/>
    <property type="evidence" value="ECO:0007669"/>
    <property type="project" value="InterPro"/>
</dbReference>
<evidence type="ECO:0000256" key="1">
    <source>
        <dbReference type="ARBA" id="ARBA00004123"/>
    </source>
</evidence>
<dbReference type="EMBL" id="KQ947418">
    <property type="protein sequence ID" value="KUJ15253.1"/>
    <property type="molecule type" value="Genomic_DNA"/>
</dbReference>
<accession>A0A194X4Z8</accession>
<keyword evidence="2" id="KW-0479">Metal-binding</keyword>
<evidence type="ECO:0000256" key="3">
    <source>
        <dbReference type="ARBA" id="ARBA00023242"/>
    </source>
</evidence>
<dbReference type="SMART" id="SM00906">
    <property type="entry name" value="Fungal_trans"/>
    <property type="match status" value="1"/>
</dbReference>
<evidence type="ECO:0000256" key="2">
    <source>
        <dbReference type="ARBA" id="ARBA00022723"/>
    </source>
</evidence>
<dbReference type="OrthoDB" id="3989227at2759"/>
<reference evidence="6 7" key="1">
    <citation type="submission" date="2015-10" db="EMBL/GenBank/DDBJ databases">
        <title>Full genome of DAOMC 229536 Phialocephala scopiformis, a fungal endophyte of spruce producing the potent anti-insectan compound rugulosin.</title>
        <authorList>
            <consortium name="DOE Joint Genome Institute"/>
            <person name="Walker A.K."/>
            <person name="Frasz S.L."/>
            <person name="Seifert K.A."/>
            <person name="Miller J.D."/>
            <person name="Mondo S.J."/>
            <person name="Labutti K."/>
            <person name="Lipzen A."/>
            <person name="Dockter R."/>
            <person name="Kennedy M."/>
            <person name="Grigoriev I.V."/>
            <person name="Spatafora J.W."/>
        </authorList>
    </citation>
    <scope>NUCLEOTIDE SEQUENCE [LARGE SCALE GENOMIC DNA]</scope>
    <source>
        <strain evidence="6 7">CBS 120377</strain>
    </source>
</reference>
<dbReference type="GO" id="GO:0005634">
    <property type="term" value="C:nucleus"/>
    <property type="evidence" value="ECO:0007669"/>
    <property type="project" value="UniProtKB-SubCell"/>
</dbReference>
<dbReference type="SUPFAM" id="SSF57701">
    <property type="entry name" value="Zn2/Cys6 DNA-binding domain"/>
    <property type="match status" value="1"/>
</dbReference>
<dbReference type="PANTHER" id="PTHR31001:SF79">
    <property type="entry name" value="ZN(II)2CYS6 TRANSCRIPTION FACTOR (EUROFUNG)"/>
    <property type="match status" value="1"/>
</dbReference>
<keyword evidence="3" id="KW-0539">Nucleus</keyword>
<dbReference type="PANTHER" id="PTHR31001">
    <property type="entry name" value="UNCHARACTERIZED TRANSCRIPTIONAL REGULATORY PROTEIN"/>
    <property type="match status" value="1"/>
</dbReference>
<evidence type="ECO:0000259" key="5">
    <source>
        <dbReference type="PROSITE" id="PS50048"/>
    </source>
</evidence>
<feature type="region of interest" description="Disordered" evidence="4">
    <location>
        <begin position="798"/>
        <end position="832"/>
    </location>
</feature>
<dbReference type="Proteomes" id="UP000070700">
    <property type="component" value="Unassembled WGS sequence"/>
</dbReference>
<dbReference type="GeneID" id="28828253"/>
<feature type="region of interest" description="Disordered" evidence="4">
    <location>
        <begin position="683"/>
        <end position="719"/>
    </location>
</feature>
<dbReference type="GO" id="GO:0000981">
    <property type="term" value="F:DNA-binding transcription factor activity, RNA polymerase II-specific"/>
    <property type="evidence" value="ECO:0007669"/>
    <property type="project" value="InterPro"/>
</dbReference>
<feature type="region of interest" description="Disordered" evidence="4">
    <location>
        <begin position="129"/>
        <end position="150"/>
    </location>
</feature>
<dbReference type="Gene3D" id="4.10.240.10">
    <property type="entry name" value="Zn(2)-C6 fungal-type DNA-binding domain"/>
    <property type="match status" value="1"/>
</dbReference>
<dbReference type="Pfam" id="PF00172">
    <property type="entry name" value="Zn_clus"/>
    <property type="match status" value="1"/>
</dbReference>
<proteinExistence type="predicted"/>
<feature type="compositionally biased region" description="Polar residues" evidence="4">
    <location>
        <begin position="76"/>
        <end position="92"/>
    </location>
</feature>
<dbReference type="GO" id="GO:0008270">
    <property type="term" value="F:zinc ion binding"/>
    <property type="evidence" value="ECO:0007669"/>
    <property type="project" value="InterPro"/>
</dbReference>
<feature type="compositionally biased region" description="Polar residues" evidence="4">
    <location>
        <begin position="139"/>
        <end position="150"/>
    </location>
</feature>
<name>A0A194X4Z8_MOLSC</name>
<dbReference type="CDD" id="cd00067">
    <property type="entry name" value="GAL4"/>
    <property type="match status" value="1"/>
</dbReference>
<comment type="subcellular location">
    <subcellularLocation>
        <location evidence="1">Nucleus</location>
    </subcellularLocation>
</comment>
<evidence type="ECO:0000313" key="6">
    <source>
        <dbReference type="EMBL" id="KUJ15253.1"/>
    </source>
</evidence>
<feature type="region of interest" description="Disordered" evidence="4">
    <location>
        <begin position="75"/>
        <end position="94"/>
    </location>
</feature>
<dbReference type="InterPro" id="IPR001138">
    <property type="entry name" value="Zn2Cys6_DnaBD"/>
</dbReference>
<dbReference type="PROSITE" id="PS50048">
    <property type="entry name" value="ZN2_CY6_FUNGAL_2"/>
    <property type="match status" value="1"/>
</dbReference>
<dbReference type="InterPro" id="IPR036864">
    <property type="entry name" value="Zn2-C6_fun-type_DNA-bd_sf"/>
</dbReference>
<dbReference type="RefSeq" id="XP_018069608.1">
    <property type="nucleotide sequence ID" value="XM_018218527.1"/>
</dbReference>
<dbReference type="InParanoid" id="A0A194X4Z8"/>
<feature type="domain" description="Zn(2)-C6 fungal-type" evidence="5">
    <location>
        <begin position="13"/>
        <end position="43"/>
    </location>
</feature>
<dbReference type="PROSITE" id="PS00463">
    <property type="entry name" value="ZN2_CY6_FUNGAL_1"/>
    <property type="match status" value="1"/>
</dbReference>
<dbReference type="Pfam" id="PF04082">
    <property type="entry name" value="Fungal_trans"/>
    <property type="match status" value="1"/>
</dbReference>
<feature type="compositionally biased region" description="Low complexity" evidence="4">
    <location>
        <begin position="691"/>
        <end position="702"/>
    </location>
</feature>
<organism evidence="6 7">
    <name type="scientific">Mollisia scopiformis</name>
    <name type="common">Conifer needle endophyte fungus</name>
    <name type="synonym">Phialocephala scopiformis</name>
    <dbReference type="NCBI Taxonomy" id="149040"/>
    <lineage>
        <taxon>Eukaryota</taxon>
        <taxon>Fungi</taxon>
        <taxon>Dikarya</taxon>
        <taxon>Ascomycota</taxon>
        <taxon>Pezizomycotina</taxon>
        <taxon>Leotiomycetes</taxon>
        <taxon>Helotiales</taxon>
        <taxon>Mollisiaceae</taxon>
        <taxon>Mollisia</taxon>
    </lineage>
</organism>
<dbReference type="CDD" id="cd12148">
    <property type="entry name" value="fungal_TF_MHR"/>
    <property type="match status" value="1"/>
</dbReference>
<dbReference type="AlphaFoldDB" id="A0A194X4Z8"/>